<dbReference type="GO" id="GO:0003677">
    <property type="term" value="F:DNA binding"/>
    <property type="evidence" value="ECO:0007669"/>
    <property type="project" value="UniProtKB-KW"/>
</dbReference>
<gene>
    <name evidence="2" type="ORF">DW789_07495</name>
</gene>
<dbReference type="InterPro" id="IPR009061">
    <property type="entry name" value="DNA-bd_dom_put_sf"/>
</dbReference>
<keyword evidence="2" id="KW-0238">DNA-binding</keyword>
<dbReference type="SUPFAM" id="SSF46955">
    <property type="entry name" value="Putative DNA-binding domain"/>
    <property type="match status" value="1"/>
</dbReference>
<feature type="domain" description="Helix-turn-helix" evidence="1">
    <location>
        <begin position="42"/>
        <end position="91"/>
    </location>
</feature>
<evidence type="ECO:0000313" key="3">
    <source>
        <dbReference type="Proteomes" id="UP000284361"/>
    </source>
</evidence>
<dbReference type="RefSeq" id="WP_005868707.1">
    <property type="nucleotide sequence ID" value="NZ_DBEWPF010000101.1"/>
</dbReference>
<dbReference type="Pfam" id="PF12728">
    <property type="entry name" value="HTH_17"/>
    <property type="match status" value="1"/>
</dbReference>
<dbReference type="InterPro" id="IPR041657">
    <property type="entry name" value="HTH_17"/>
</dbReference>
<dbReference type="AlphaFoldDB" id="A0A414FUU4"/>
<comment type="caution">
    <text evidence="2">The sequence shown here is derived from an EMBL/GenBank/DDBJ whole genome shotgun (WGS) entry which is preliminary data.</text>
</comment>
<proteinExistence type="predicted"/>
<dbReference type="Proteomes" id="UP000284361">
    <property type="component" value="Unassembled WGS sequence"/>
</dbReference>
<evidence type="ECO:0000259" key="1">
    <source>
        <dbReference type="Pfam" id="PF12728"/>
    </source>
</evidence>
<protein>
    <submittedName>
        <fullName evidence="2">DNA-binding protein</fullName>
    </submittedName>
</protein>
<dbReference type="PANTHER" id="PTHR34585:SF22">
    <property type="entry name" value="HELIX-TURN-HELIX DOMAIN-CONTAINING PROTEIN"/>
    <property type="match status" value="1"/>
</dbReference>
<name>A0A414FUU4_9BACT</name>
<organism evidence="2 3">
    <name type="scientific">Phocaeicola plebeius</name>
    <dbReference type="NCBI Taxonomy" id="310297"/>
    <lineage>
        <taxon>Bacteria</taxon>
        <taxon>Pseudomonadati</taxon>
        <taxon>Bacteroidota</taxon>
        <taxon>Bacteroidia</taxon>
        <taxon>Bacteroidales</taxon>
        <taxon>Bacteroidaceae</taxon>
        <taxon>Phocaeicola</taxon>
    </lineage>
</organism>
<sequence>MYIENYDFKEWMQKLFDKLDELCKDVRALRNADKVLPEDDNLLDNQDLCLLFKVSIKTLQRYRALGVLPYFTISGKVYYRASDVREFIKERFSSVTLRKFEKEHGSDKK</sequence>
<dbReference type="EMBL" id="QSJG01000012">
    <property type="protein sequence ID" value="RHD54662.1"/>
    <property type="molecule type" value="Genomic_DNA"/>
</dbReference>
<evidence type="ECO:0000313" key="2">
    <source>
        <dbReference type="EMBL" id="RHD54662.1"/>
    </source>
</evidence>
<dbReference type="PANTHER" id="PTHR34585">
    <property type="match status" value="1"/>
</dbReference>
<accession>A0A414FUU4</accession>
<reference evidence="2 3" key="1">
    <citation type="submission" date="2018-08" db="EMBL/GenBank/DDBJ databases">
        <title>A genome reference for cultivated species of the human gut microbiota.</title>
        <authorList>
            <person name="Zou Y."/>
            <person name="Xue W."/>
            <person name="Luo G."/>
        </authorList>
    </citation>
    <scope>NUCLEOTIDE SEQUENCE [LARGE SCALE GENOMIC DNA]</scope>
    <source>
        <strain evidence="2 3">AM31-10</strain>
    </source>
</reference>